<proteinExistence type="predicted"/>
<evidence type="ECO:0000313" key="1">
    <source>
        <dbReference type="EMBL" id="AKM10162.1"/>
    </source>
</evidence>
<gene>
    <name evidence="1" type="ORF">AB433_09550</name>
</gene>
<evidence type="ECO:0000313" key="2">
    <source>
        <dbReference type="Proteomes" id="UP000035287"/>
    </source>
</evidence>
<protein>
    <submittedName>
        <fullName evidence="1">Uncharacterized protein</fullName>
    </submittedName>
</protein>
<dbReference type="PATRIC" id="fig|1348774.3.peg.2003"/>
<dbReference type="AlphaFoldDB" id="A0A0G3XG47"/>
<sequence length="63" mass="7084">MNFSDQTCDFLRASTTTKGESDPYGVYRNNSDATAHAALDSEIEYAVLTDVKKEQLDFYLDPN</sequence>
<accession>A0A0G3XG47</accession>
<organism evidence="1 2">
    <name type="scientific">Croceicoccus naphthovorans</name>
    <dbReference type="NCBI Taxonomy" id="1348774"/>
    <lineage>
        <taxon>Bacteria</taxon>
        <taxon>Pseudomonadati</taxon>
        <taxon>Pseudomonadota</taxon>
        <taxon>Alphaproteobacteria</taxon>
        <taxon>Sphingomonadales</taxon>
        <taxon>Erythrobacteraceae</taxon>
        <taxon>Croceicoccus</taxon>
    </lineage>
</organism>
<dbReference type="Proteomes" id="UP000035287">
    <property type="component" value="Chromosome"/>
</dbReference>
<dbReference type="EMBL" id="CP011770">
    <property type="protein sequence ID" value="AKM10162.1"/>
    <property type="molecule type" value="Genomic_DNA"/>
</dbReference>
<reference evidence="1 2" key="1">
    <citation type="submission" date="2015-06" db="EMBL/GenBank/DDBJ databases">
        <authorList>
            <person name="Zeng Y."/>
            <person name="Huang Y."/>
        </authorList>
    </citation>
    <scope>NUCLEOTIDE SEQUENCE [LARGE SCALE GENOMIC DNA]</scope>
    <source>
        <strain evidence="1 2">PQ-2</strain>
    </source>
</reference>
<keyword evidence="2" id="KW-1185">Reference proteome</keyword>
<dbReference type="KEGG" id="cna:AB433_09550"/>
<name>A0A0G3XG47_9SPHN</name>